<sequence length="97" mass="10844">MRNKPSAQATGSRGTRPVMPTTSLDAHLPSSDLAALASVSLSSELAHTFRMRIVYLSRGKNPLAPDWCEYYEADRLRADRRPQPPCSAPSRRGRYDR</sequence>
<evidence type="ECO:0000313" key="2">
    <source>
        <dbReference type="EMBL" id="RPD59479.1"/>
    </source>
</evidence>
<gene>
    <name evidence="2" type="ORF">L227DRAFT_628076</name>
</gene>
<organism evidence="2 3">
    <name type="scientific">Lentinus tigrinus ALCF2SS1-6</name>
    <dbReference type="NCBI Taxonomy" id="1328759"/>
    <lineage>
        <taxon>Eukaryota</taxon>
        <taxon>Fungi</taxon>
        <taxon>Dikarya</taxon>
        <taxon>Basidiomycota</taxon>
        <taxon>Agaricomycotina</taxon>
        <taxon>Agaricomycetes</taxon>
        <taxon>Polyporales</taxon>
        <taxon>Polyporaceae</taxon>
        <taxon>Lentinus</taxon>
    </lineage>
</organism>
<proteinExistence type="predicted"/>
<name>A0A5C2S8J8_9APHY</name>
<feature type="region of interest" description="Disordered" evidence="1">
    <location>
        <begin position="1"/>
        <end position="26"/>
    </location>
</feature>
<evidence type="ECO:0000256" key="1">
    <source>
        <dbReference type="SAM" id="MobiDB-lite"/>
    </source>
</evidence>
<keyword evidence="3" id="KW-1185">Reference proteome</keyword>
<feature type="compositionally biased region" description="Polar residues" evidence="1">
    <location>
        <begin position="1"/>
        <end position="13"/>
    </location>
</feature>
<protein>
    <submittedName>
        <fullName evidence="2">Uncharacterized protein</fullName>
    </submittedName>
</protein>
<dbReference type="AlphaFoldDB" id="A0A5C2S8J8"/>
<dbReference type="Proteomes" id="UP000313359">
    <property type="component" value="Unassembled WGS sequence"/>
</dbReference>
<evidence type="ECO:0000313" key="3">
    <source>
        <dbReference type="Proteomes" id="UP000313359"/>
    </source>
</evidence>
<dbReference type="EMBL" id="ML122270">
    <property type="protein sequence ID" value="RPD59479.1"/>
    <property type="molecule type" value="Genomic_DNA"/>
</dbReference>
<reference evidence="2" key="1">
    <citation type="journal article" date="2018" name="Genome Biol. Evol.">
        <title>Genomics and development of Lentinus tigrinus, a white-rot wood-decaying mushroom with dimorphic fruiting bodies.</title>
        <authorList>
            <person name="Wu B."/>
            <person name="Xu Z."/>
            <person name="Knudson A."/>
            <person name="Carlson A."/>
            <person name="Chen N."/>
            <person name="Kovaka S."/>
            <person name="LaButti K."/>
            <person name="Lipzen A."/>
            <person name="Pennachio C."/>
            <person name="Riley R."/>
            <person name="Schakwitz W."/>
            <person name="Umezawa K."/>
            <person name="Ohm R.A."/>
            <person name="Grigoriev I.V."/>
            <person name="Nagy L.G."/>
            <person name="Gibbons J."/>
            <person name="Hibbett D."/>
        </authorList>
    </citation>
    <scope>NUCLEOTIDE SEQUENCE [LARGE SCALE GENOMIC DNA]</scope>
    <source>
        <strain evidence="2">ALCF2SS1-6</strain>
    </source>
</reference>
<accession>A0A5C2S8J8</accession>